<dbReference type="OrthoDB" id="524326at2759"/>
<evidence type="ECO:0000259" key="15">
    <source>
        <dbReference type="PROSITE" id="PS50222"/>
    </source>
</evidence>
<evidence type="ECO:0000256" key="1">
    <source>
        <dbReference type="ARBA" id="ARBA00004125"/>
    </source>
</evidence>
<comment type="function">
    <text evidence="10">Component of the PAN1 actin cytoskeleton-regulatory complex required for the internalization of endosomes during actin-coupled endocytosis. The complex links the site of endocytosis to the cell membrane-associated actin cytoskeleton. Mediates uptake of external molecules and vacuolar degradation of plasma membrane proteins. Plays a role in the proper organization of the cell membrane-associated actin cytoskeleton and promotes its destabilization.</text>
</comment>
<feature type="compositionally biased region" description="Basic and acidic residues" evidence="12">
    <location>
        <begin position="1212"/>
        <end position="1221"/>
    </location>
</feature>
<dbReference type="Proteomes" id="UP000799767">
    <property type="component" value="Unassembled WGS sequence"/>
</dbReference>
<dbReference type="SUPFAM" id="SSF47473">
    <property type="entry name" value="EF-hand"/>
    <property type="match status" value="3"/>
</dbReference>
<evidence type="ECO:0000259" key="13">
    <source>
        <dbReference type="PROSITE" id="PS50030"/>
    </source>
</evidence>
<dbReference type="CDD" id="cd00052">
    <property type="entry name" value="EH"/>
    <property type="match status" value="2"/>
</dbReference>
<dbReference type="GO" id="GO:0005509">
    <property type="term" value="F:calcium ion binding"/>
    <property type="evidence" value="ECO:0007669"/>
    <property type="project" value="InterPro"/>
</dbReference>
<feature type="compositionally biased region" description="Polar residues" evidence="12">
    <location>
        <begin position="439"/>
        <end position="458"/>
    </location>
</feature>
<evidence type="ECO:0000256" key="7">
    <source>
        <dbReference type="ARBA" id="ARBA00023054"/>
    </source>
</evidence>
<feature type="region of interest" description="Disordered" evidence="12">
    <location>
        <begin position="698"/>
        <end position="745"/>
    </location>
</feature>
<dbReference type="PROSITE" id="PS50030">
    <property type="entry name" value="UBA"/>
    <property type="match status" value="1"/>
</dbReference>
<feature type="region of interest" description="Disordered" evidence="12">
    <location>
        <begin position="230"/>
        <end position="296"/>
    </location>
</feature>
<feature type="compositionally biased region" description="Acidic residues" evidence="12">
    <location>
        <begin position="1040"/>
        <end position="1050"/>
    </location>
</feature>
<feature type="compositionally biased region" description="Polar residues" evidence="12">
    <location>
        <begin position="1350"/>
        <end position="1360"/>
    </location>
</feature>
<evidence type="ECO:0000256" key="12">
    <source>
        <dbReference type="SAM" id="MobiDB-lite"/>
    </source>
</evidence>
<dbReference type="PANTHER" id="PTHR11216:SF170">
    <property type="entry name" value="DYNAMIN ASSOCIATED PROTEIN 160, ISOFORM D"/>
    <property type="match status" value="1"/>
</dbReference>
<feature type="compositionally biased region" description="Polar residues" evidence="12">
    <location>
        <begin position="877"/>
        <end position="891"/>
    </location>
</feature>
<dbReference type="PROSITE" id="PS50222">
    <property type="entry name" value="EF_HAND_2"/>
    <property type="match status" value="2"/>
</dbReference>
<gene>
    <name evidence="16" type="ORF">BDY17DRAFT_349903</name>
</gene>
<feature type="region of interest" description="Disordered" evidence="12">
    <location>
        <begin position="392"/>
        <end position="555"/>
    </location>
</feature>
<feature type="compositionally biased region" description="Low complexity" evidence="12">
    <location>
        <begin position="765"/>
        <end position="778"/>
    </location>
</feature>
<evidence type="ECO:0000256" key="6">
    <source>
        <dbReference type="ARBA" id="ARBA00022753"/>
    </source>
</evidence>
<feature type="domain" description="EH" evidence="14">
    <location>
        <begin position="153"/>
        <end position="243"/>
    </location>
</feature>
<dbReference type="GO" id="GO:0003779">
    <property type="term" value="F:actin binding"/>
    <property type="evidence" value="ECO:0007669"/>
    <property type="project" value="UniProtKB-KW"/>
</dbReference>
<protein>
    <submittedName>
        <fullName evidence="16">Uncharacterized protein</fullName>
    </submittedName>
</protein>
<organism evidence="16 17">
    <name type="scientific">Neohortaea acidophila</name>
    <dbReference type="NCBI Taxonomy" id="245834"/>
    <lineage>
        <taxon>Eukaryota</taxon>
        <taxon>Fungi</taxon>
        <taxon>Dikarya</taxon>
        <taxon>Ascomycota</taxon>
        <taxon>Pezizomycotina</taxon>
        <taxon>Dothideomycetes</taxon>
        <taxon>Dothideomycetidae</taxon>
        <taxon>Mycosphaerellales</taxon>
        <taxon>Teratosphaeriaceae</taxon>
        <taxon>Neohortaea</taxon>
    </lineage>
</organism>
<keyword evidence="8" id="KW-0009">Actin-binding</keyword>
<feature type="compositionally biased region" description="Pro residues" evidence="12">
    <location>
        <begin position="1336"/>
        <end position="1345"/>
    </location>
</feature>
<dbReference type="GO" id="GO:0016197">
    <property type="term" value="P:endosomal transport"/>
    <property type="evidence" value="ECO:0007669"/>
    <property type="project" value="TreeGrafter"/>
</dbReference>
<feature type="region of interest" description="Disordered" evidence="12">
    <location>
        <begin position="1212"/>
        <end position="1255"/>
    </location>
</feature>
<dbReference type="InterPro" id="IPR000261">
    <property type="entry name" value="EH_dom"/>
</dbReference>
<feature type="compositionally biased region" description="Polar residues" evidence="12">
    <location>
        <begin position="968"/>
        <end position="978"/>
    </location>
</feature>
<dbReference type="GeneID" id="54479177"/>
<keyword evidence="17" id="KW-1185">Reference proteome</keyword>
<evidence type="ECO:0000256" key="5">
    <source>
        <dbReference type="ARBA" id="ARBA00022583"/>
    </source>
</evidence>
<keyword evidence="6" id="KW-0967">Endosome</keyword>
<feature type="compositionally biased region" description="Pro residues" evidence="12">
    <location>
        <begin position="980"/>
        <end position="989"/>
    </location>
</feature>
<dbReference type="CDD" id="cd14270">
    <property type="entry name" value="UBA"/>
    <property type="match status" value="1"/>
</dbReference>
<keyword evidence="7 11" id="KW-0175">Coiled coil</keyword>
<dbReference type="Pfam" id="PF12763">
    <property type="entry name" value="EH"/>
    <property type="match status" value="3"/>
</dbReference>
<feature type="domain" description="EH" evidence="14">
    <location>
        <begin position="19"/>
        <end position="106"/>
    </location>
</feature>
<feature type="compositionally biased region" description="Polar residues" evidence="12">
    <location>
        <begin position="248"/>
        <end position="296"/>
    </location>
</feature>
<feature type="region of interest" description="Disordered" evidence="12">
    <location>
        <begin position="840"/>
        <end position="1198"/>
    </location>
</feature>
<feature type="compositionally biased region" description="Low complexity" evidence="12">
    <location>
        <begin position="471"/>
        <end position="489"/>
    </location>
</feature>
<dbReference type="EMBL" id="MU001643">
    <property type="protein sequence ID" value="KAF2478899.1"/>
    <property type="molecule type" value="Genomic_DNA"/>
</dbReference>
<keyword evidence="5" id="KW-0254">Endocytosis</keyword>
<feature type="compositionally biased region" description="Polar residues" evidence="12">
    <location>
        <begin position="546"/>
        <end position="555"/>
    </location>
</feature>
<feature type="region of interest" description="Disordered" evidence="12">
    <location>
        <begin position="1322"/>
        <end position="1362"/>
    </location>
</feature>
<comment type="subunit">
    <text evidence="4">Component of the PAN1 actin cytoskeleton-regulatory complex.</text>
</comment>
<dbReference type="Gene3D" id="1.10.238.10">
    <property type="entry name" value="EF-hand"/>
    <property type="match status" value="3"/>
</dbReference>
<dbReference type="RefSeq" id="XP_033585469.1">
    <property type="nucleotide sequence ID" value="XM_033738175.1"/>
</dbReference>
<dbReference type="PANTHER" id="PTHR11216">
    <property type="entry name" value="EH DOMAIN"/>
    <property type="match status" value="1"/>
</dbReference>
<feature type="domain" description="EF-hand" evidence="15">
    <location>
        <begin position="185"/>
        <end position="220"/>
    </location>
</feature>
<feature type="region of interest" description="Disordered" evidence="12">
    <location>
        <begin position="762"/>
        <end position="809"/>
    </location>
</feature>
<dbReference type="Gene3D" id="1.10.287.1490">
    <property type="match status" value="1"/>
</dbReference>
<feature type="domain" description="UBA" evidence="13">
    <location>
        <begin position="1385"/>
        <end position="1416"/>
    </location>
</feature>
<dbReference type="SMART" id="SM00027">
    <property type="entry name" value="EH"/>
    <property type="match status" value="3"/>
</dbReference>
<evidence type="ECO:0000259" key="14">
    <source>
        <dbReference type="PROSITE" id="PS50031"/>
    </source>
</evidence>
<dbReference type="InterPro" id="IPR002048">
    <property type="entry name" value="EF_hand_dom"/>
</dbReference>
<dbReference type="PROSITE" id="PS50031">
    <property type="entry name" value="EH"/>
    <property type="match status" value="3"/>
</dbReference>
<evidence type="ECO:0000256" key="10">
    <source>
        <dbReference type="ARBA" id="ARBA00025194"/>
    </source>
</evidence>
<evidence type="ECO:0000313" key="16">
    <source>
        <dbReference type="EMBL" id="KAF2478899.1"/>
    </source>
</evidence>
<feature type="compositionally biased region" description="Polar residues" evidence="12">
    <location>
        <begin position="792"/>
        <end position="804"/>
    </location>
</feature>
<evidence type="ECO:0000256" key="4">
    <source>
        <dbReference type="ARBA" id="ARBA00011159"/>
    </source>
</evidence>
<dbReference type="InterPro" id="IPR009060">
    <property type="entry name" value="UBA-like_sf"/>
</dbReference>
<feature type="compositionally biased region" description="Low complexity" evidence="12">
    <location>
        <begin position="1057"/>
        <end position="1077"/>
    </location>
</feature>
<dbReference type="InterPro" id="IPR011992">
    <property type="entry name" value="EF-hand-dom_pair"/>
</dbReference>
<evidence type="ECO:0000256" key="9">
    <source>
        <dbReference type="ARBA" id="ARBA00023212"/>
    </source>
</evidence>
<dbReference type="GO" id="GO:0005886">
    <property type="term" value="C:plasma membrane"/>
    <property type="evidence" value="ECO:0007669"/>
    <property type="project" value="UniProtKB-SubCell"/>
</dbReference>
<feature type="compositionally biased region" description="Polar residues" evidence="12">
    <location>
        <begin position="1322"/>
        <end position="1333"/>
    </location>
</feature>
<sequence length="1432" mass="150180">MSQSGDDLNVPILNLTAQEKTAYSYLFGLADADSLNIVTGERAVSFFEKTHVPEAVLGEAWQIADTENRGFLTKPGFCMVLRLIGWYQNGQRHPSTELAFKPAPLPVFDGMTLPGATASPSASPIPGAPLQPQLSGQTTGGAPIRVPPLDPTKVQQYSALFGRSGAQNGLLAGPTAKSIFEKAGLPNETLGKIWMLADRDQRGALDETDFIVAMHLLTSVKTRTMTGLPASLPPGLYEAASRRGQRPPSRQTSIQSTVIPRQLTGNAGSTIPRTQSPLARPPSSSYSTPPIQSAQPTGAHWLVTQQEKAQYDQFFSTIDTSGQGLISGEQAVRFFSDSRLPEDTLASIWDLADIKSEGHLNRDEFAVAMYLIRQQRAPNAAPLPAFLPSALVPPSMRGPQQIQQAQRDIQQPSAFAAPVQSPPRSKSAADDLFGLDEPSQATPTQGTPVLQPQGTGASASRDPFAGSQPGTPSSPSRSFQPSQSTSSTFKPFIPTSAFGASLAAENRGGSGTPPVQGQQSPRGPAAPMPSNFDDLLGENDTHAQESRSITNDSTELANMSNQIGNLRNQMETTQTKRTATAAELNATSAQKKDLEQRLQQFRTQYEAEVRAVKDMEQQLTASRESTKKLGQDLALLQGTHQDLQTQHNTLSQQLQADQQENASLKQRIGQINAEVTQLKPQIEKMKMDARQQKGLVSINKKQLATNEAERDRLQTEKADLERSAAEQSRSLASSPEPVAASPVVSPAASVVSMNPFLRRTNTTEATASPGPSAPNPSAFDSIFGPSTAFAPTGQTNSRSGTPPVTSFIGRSMPEAGTVAAVGAGAAAVGAAAIGGAALAESKSSAGEPALSATPSLSDRTREPPVVSAEPPPPPEGSQFTPTNLPLSNSAFADSGKAESVASSTRVIPPASRAGGVETPREAASSPLPWATSTASTASAFAPEQTEHETIPGAFPAEDRNPSIAAQEVASSNEPSQNATPTPPPPPPQAKPADDFDSAFASFGEGDKSRDADASNHPFSSSSSVPAKPADPEFPPIQDLGGDESDTDDDGERGFGDDFGAPSHSGAVAPASAVGGTSTAAVGEAPDISKDASPPTYENIGDAPAGTIGHPTSPNSFPREYGNLLPAREDPTSPPPPPENQAVAGPPDIVSPVPQRIETQPQLQAEDGDAFVDASSRPMSSHAEVPSLAQAAPAPTAQKSVFDEFDDFHDLSEAQEHDRSGNDLDFFGRQSHDEFNPAFDSPAASQTPTPMKSLSTAADSNGFGNFAPSASTSSAFAPAVSTSSAFAPAASTNSVQQTPENTQHDWDAIFSGLDSNKPVAGTNNTAFASSNDDTIWQPPPGPPPGRAPIGTNGNTASSVVSPTPQTATAAKAARPNLGRAITPGTEHDDPILKRLTGMGYSRTDALRALERYDYDINKVRLSISHVSDTCFVC</sequence>
<dbReference type="SUPFAM" id="SSF46934">
    <property type="entry name" value="UBA-like"/>
    <property type="match status" value="1"/>
</dbReference>
<feature type="compositionally biased region" description="Low complexity" evidence="12">
    <location>
        <begin position="922"/>
        <end position="942"/>
    </location>
</feature>
<feature type="domain" description="EF-hand" evidence="15">
    <location>
        <begin position="340"/>
        <end position="375"/>
    </location>
</feature>
<dbReference type="GO" id="GO:0030479">
    <property type="term" value="C:actin cortical patch"/>
    <property type="evidence" value="ECO:0007669"/>
    <property type="project" value="UniProtKB-SubCell"/>
</dbReference>
<keyword evidence="9" id="KW-0206">Cytoskeleton</keyword>
<feature type="compositionally biased region" description="Low complexity" evidence="12">
    <location>
        <begin position="732"/>
        <end position="745"/>
    </location>
</feature>
<evidence type="ECO:0000256" key="11">
    <source>
        <dbReference type="SAM" id="Coils"/>
    </source>
</evidence>
<dbReference type="GO" id="GO:0010008">
    <property type="term" value="C:endosome membrane"/>
    <property type="evidence" value="ECO:0007669"/>
    <property type="project" value="UniProtKB-SubCell"/>
</dbReference>
<name>A0A6A6PG08_9PEZI</name>
<feature type="coiled-coil region" evidence="11">
    <location>
        <begin position="556"/>
        <end position="674"/>
    </location>
</feature>
<evidence type="ECO:0000256" key="2">
    <source>
        <dbReference type="ARBA" id="ARBA00004134"/>
    </source>
</evidence>
<evidence type="ECO:0000256" key="8">
    <source>
        <dbReference type="ARBA" id="ARBA00023203"/>
    </source>
</evidence>
<feature type="compositionally biased region" description="Basic and acidic residues" evidence="12">
    <location>
        <begin position="1004"/>
        <end position="1013"/>
    </location>
</feature>
<feature type="compositionally biased region" description="Basic and acidic residues" evidence="12">
    <location>
        <begin position="707"/>
        <end position="724"/>
    </location>
</feature>
<evidence type="ECO:0000256" key="3">
    <source>
        <dbReference type="ARBA" id="ARBA00004413"/>
    </source>
</evidence>
<dbReference type="SMART" id="SM00054">
    <property type="entry name" value="EFh"/>
    <property type="match status" value="4"/>
</dbReference>
<evidence type="ECO:0000313" key="17">
    <source>
        <dbReference type="Proteomes" id="UP000799767"/>
    </source>
</evidence>
<comment type="subcellular location">
    <subcellularLocation>
        <location evidence="3">Cell membrane</location>
        <topology evidence="3">Peripheral membrane protein</topology>
        <orientation evidence="3">Cytoplasmic side</orientation>
    </subcellularLocation>
    <subcellularLocation>
        <location evidence="2">Cytoplasm</location>
        <location evidence="2">Cytoskeleton</location>
        <location evidence="2">Actin patch</location>
    </subcellularLocation>
    <subcellularLocation>
        <location evidence="1">Endosome membrane</location>
        <topology evidence="1">Peripheral membrane protein</topology>
        <orientation evidence="1">Cytoplasmic side</orientation>
    </subcellularLocation>
</comment>
<feature type="compositionally biased region" description="Low complexity" evidence="12">
    <location>
        <begin position="392"/>
        <end position="411"/>
    </location>
</feature>
<proteinExistence type="predicted"/>
<feature type="compositionally biased region" description="Polar residues" evidence="12">
    <location>
        <begin position="1242"/>
        <end position="1255"/>
    </location>
</feature>
<feature type="domain" description="EH" evidence="14">
    <location>
        <begin position="307"/>
        <end position="398"/>
    </location>
</feature>
<reference evidence="16" key="1">
    <citation type="journal article" date="2020" name="Stud. Mycol.">
        <title>101 Dothideomycetes genomes: a test case for predicting lifestyles and emergence of pathogens.</title>
        <authorList>
            <person name="Haridas S."/>
            <person name="Albert R."/>
            <person name="Binder M."/>
            <person name="Bloem J."/>
            <person name="Labutti K."/>
            <person name="Salamov A."/>
            <person name="Andreopoulos B."/>
            <person name="Baker S."/>
            <person name="Barry K."/>
            <person name="Bills G."/>
            <person name="Bluhm B."/>
            <person name="Cannon C."/>
            <person name="Castanera R."/>
            <person name="Culley D."/>
            <person name="Daum C."/>
            <person name="Ezra D."/>
            <person name="Gonzalez J."/>
            <person name="Henrissat B."/>
            <person name="Kuo A."/>
            <person name="Liang C."/>
            <person name="Lipzen A."/>
            <person name="Lutzoni F."/>
            <person name="Magnuson J."/>
            <person name="Mondo S."/>
            <person name="Nolan M."/>
            <person name="Ohm R."/>
            <person name="Pangilinan J."/>
            <person name="Park H.-J."/>
            <person name="Ramirez L."/>
            <person name="Alfaro M."/>
            <person name="Sun H."/>
            <person name="Tritt A."/>
            <person name="Yoshinaga Y."/>
            <person name="Zwiers L.-H."/>
            <person name="Turgeon B."/>
            <person name="Goodwin S."/>
            <person name="Spatafora J."/>
            <person name="Crous P."/>
            <person name="Grigoriev I."/>
        </authorList>
    </citation>
    <scope>NUCLEOTIDE SEQUENCE</scope>
    <source>
        <strain evidence="16">CBS 113389</strain>
    </source>
</reference>
<dbReference type="InterPro" id="IPR015940">
    <property type="entry name" value="UBA"/>
</dbReference>
<keyword evidence="9" id="KW-0963">Cytoplasm</keyword>
<dbReference type="GO" id="GO:0006897">
    <property type="term" value="P:endocytosis"/>
    <property type="evidence" value="ECO:0007669"/>
    <property type="project" value="UniProtKB-KW"/>
</dbReference>
<accession>A0A6A6PG08</accession>